<dbReference type="RefSeq" id="WP_343067960.1">
    <property type="nucleotide sequence ID" value="NZ_JACIDS010000001.1"/>
</dbReference>
<accession>A0A840AK92</accession>
<feature type="domain" description="DHHA1" evidence="7">
    <location>
        <begin position="377"/>
        <end position="472"/>
    </location>
</feature>
<feature type="domain" description="DDH" evidence="6">
    <location>
        <begin position="100"/>
        <end position="257"/>
    </location>
</feature>
<dbReference type="Gene3D" id="3.10.310.30">
    <property type="match status" value="1"/>
</dbReference>
<dbReference type="InterPro" id="IPR038763">
    <property type="entry name" value="DHH_sf"/>
</dbReference>
<dbReference type="GO" id="GO:0008409">
    <property type="term" value="F:5'-3' exonuclease activity"/>
    <property type="evidence" value="ECO:0007669"/>
    <property type="project" value="InterPro"/>
</dbReference>
<dbReference type="Pfam" id="PF01368">
    <property type="entry name" value="DHH"/>
    <property type="match status" value="1"/>
</dbReference>
<keyword evidence="4 9" id="KW-0378">Hydrolase</keyword>
<dbReference type="NCBIfam" id="TIGR00644">
    <property type="entry name" value="recJ"/>
    <property type="match status" value="1"/>
</dbReference>
<dbReference type="PANTHER" id="PTHR30255:SF2">
    <property type="entry name" value="SINGLE-STRANDED-DNA-SPECIFIC EXONUCLEASE RECJ"/>
    <property type="match status" value="1"/>
</dbReference>
<dbReference type="Gene3D" id="3.90.1640.30">
    <property type="match status" value="1"/>
</dbReference>
<evidence type="ECO:0000256" key="3">
    <source>
        <dbReference type="ARBA" id="ARBA00022722"/>
    </source>
</evidence>
<evidence type="ECO:0000313" key="9">
    <source>
        <dbReference type="EMBL" id="MBB3929703.1"/>
    </source>
</evidence>
<dbReference type="PANTHER" id="PTHR30255">
    <property type="entry name" value="SINGLE-STRANDED-DNA-SPECIFIC EXONUCLEASE RECJ"/>
    <property type="match status" value="1"/>
</dbReference>
<dbReference type="InterPro" id="IPR001667">
    <property type="entry name" value="DDH_dom"/>
</dbReference>
<comment type="similarity">
    <text evidence="1">Belongs to the RecJ family.</text>
</comment>
<organism evidence="9 10">
    <name type="scientific">Kaistia hirudinis</name>
    <dbReference type="NCBI Taxonomy" id="1293440"/>
    <lineage>
        <taxon>Bacteria</taxon>
        <taxon>Pseudomonadati</taxon>
        <taxon>Pseudomonadota</taxon>
        <taxon>Alphaproteobacteria</taxon>
        <taxon>Hyphomicrobiales</taxon>
        <taxon>Kaistiaceae</taxon>
        <taxon>Kaistia</taxon>
    </lineage>
</organism>
<evidence type="ECO:0000259" key="8">
    <source>
        <dbReference type="Pfam" id="PF17768"/>
    </source>
</evidence>
<evidence type="ECO:0000259" key="7">
    <source>
        <dbReference type="Pfam" id="PF02272"/>
    </source>
</evidence>
<evidence type="ECO:0000256" key="1">
    <source>
        <dbReference type="ARBA" id="ARBA00005915"/>
    </source>
</evidence>
<evidence type="ECO:0000256" key="4">
    <source>
        <dbReference type="ARBA" id="ARBA00022801"/>
    </source>
</evidence>
<evidence type="ECO:0000313" key="10">
    <source>
        <dbReference type="Proteomes" id="UP000553963"/>
    </source>
</evidence>
<dbReference type="InterPro" id="IPR051673">
    <property type="entry name" value="SSDNA_exonuclease_RecJ"/>
</dbReference>
<comment type="caution">
    <text evidence="9">The sequence shown here is derived from an EMBL/GenBank/DDBJ whole genome shotgun (WGS) entry which is preliminary data.</text>
</comment>
<dbReference type="InterPro" id="IPR003156">
    <property type="entry name" value="DHHA1_dom"/>
</dbReference>
<sequence>MTEAGPARRRFLGVEHSLTGRVWTERLDEAGSLAASAMAQRDGISELVARVMAGRGVAIEDAAGFLAPSLRALMPDPSTLTDMDAAAARIADAVTAGESVAIFGDYDVDGASSSALLARFLRAQGIEARIYIPDRIFEGYGPNPEAIRSLIAEGARLIVTVDCGSTSFESLALAESLGCDVVVLDHHQMSEERPPSRALVNPNRPDDLSGLGYLAAVGVTFMAIVAVNRELRRRGWYGEARREPDLMQWLDLVALGTVCDVVPLVGLNRAFVVRGLAILRQAGNPGLAVLARLARVDGPLSPYHLGFLLGPRINAGGRIGDAALGAKLLSLDDEAEAEIVAATLDDLNRQRQAIETAMLEEAVAEADAEIGSSEGPAVLVTANPRWHPGIVGLIAARLKERFRRPAFAIAFHANGTGTGSGRSVSGVDLGALVRRAVAEGLLVKGGGHAMAAGLTIEMSRLGDFRAFLEANAAEASRAAREEHVLRIDGALTGRAATAELIDSIERAGPFGAGHPEPVFALPSHRIAYAEVVGNGHVRASLSTGDHNLKAIAFRAADTDLGRAMLERRGLPLHFAGMLGIDHWQGRRQASFRILDAAEPPRI</sequence>
<evidence type="ECO:0000256" key="2">
    <source>
        <dbReference type="ARBA" id="ARBA00019841"/>
    </source>
</evidence>
<dbReference type="GO" id="GO:0006310">
    <property type="term" value="P:DNA recombination"/>
    <property type="evidence" value="ECO:0007669"/>
    <property type="project" value="InterPro"/>
</dbReference>
<keyword evidence="10" id="KW-1185">Reference proteome</keyword>
<dbReference type="EMBL" id="JACIDS010000001">
    <property type="protein sequence ID" value="MBB3929703.1"/>
    <property type="molecule type" value="Genomic_DNA"/>
</dbReference>
<dbReference type="GO" id="GO:0003676">
    <property type="term" value="F:nucleic acid binding"/>
    <property type="evidence" value="ECO:0007669"/>
    <property type="project" value="InterPro"/>
</dbReference>
<dbReference type="InterPro" id="IPR004610">
    <property type="entry name" value="RecJ"/>
</dbReference>
<dbReference type="Pfam" id="PF02272">
    <property type="entry name" value="DHHA1"/>
    <property type="match status" value="1"/>
</dbReference>
<dbReference type="SUPFAM" id="SSF64182">
    <property type="entry name" value="DHH phosphoesterases"/>
    <property type="match status" value="1"/>
</dbReference>
<protein>
    <recommendedName>
        <fullName evidence="2">Single-stranded-DNA-specific exonuclease RecJ</fullName>
    </recommendedName>
</protein>
<name>A0A840AK92_9HYPH</name>
<dbReference type="Proteomes" id="UP000553963">
    <property type="component" value="Unassembled WGS sequence"/>
</dbReference>
<reference evidence="9 10" key="1">
    <citation type="submission" date="2020-08" db="EMBL/GenBank/DDBJ databases">
        <title>Genomic Encyclopedia of Type Strains, Phase IV (KMG-IV): sequencing the most valuable type-strain genomes for metagenomic binning, comparative biology and taxonomic classification.</title>
        <authorList>
            <person name="Goeker M."/>
        </authorList>
    </citation>
    <scope>NUCLEOTIDE SEQUENCE [LARGE SCALE GENOMIC DNA]</scope>
    <source>
        <strain evidence="9 10">DSM 25966</strain>
    </source>
</reference>
<dbReference type="Pfam" id="PF17768">
    <property type="entry name" value="RecJ_OB"/>
    <property type="match status" value="1"/>
</dbReference>
<evidence type="ECO:0000256" key="5">
    <source>
        <dbReference type="ARBA" id="ARBA00022839"/>
    </source>
</evidence>
<dbReference type="GO" id="GO:0006281">
    <property type="term" value="P:DNA repair"/>
    <property type="evidence" value="ECO:0007669"/>
    <property type="project" value="InterPro"/>
</dbReference>
<feature type="domain" description="RecJ OB" evidence="8">
    <location>
        <begin position="487"/>
        <end position="595"/>
    </location>
</feature>
<keyword evidence="3" id="KW-0540">Nuclease</keyword>
<keyword evidence="5 9" id="KW-0269">Exonuclease</keyword>
<evidence type="ECO:0000259" key="6">
    <source>
        <dbReference type="Pfam" id="PF01368"/>
    </source>
</evidence>
<gene>
    <name evidence="9" type="ORF">GGR25_000722</name>
</gene>
<dbReference type="AlphaFoldDB" id="A0A840AK92"/>
<proteinExistence type="inferred from homology"/>
<dbReference type="InterPro" id="IPR041122">
    <property type="entry name" value="RecJ_OB"/>
</dbReference>